<dbReference type="AlphaFoldDB" id="A0A397UU93"/>
<dbReference type="OrthoDB" id="2368504at2759"/>
<dbReference type="EMBL" id="QKWP01000929">
    <property type="protein sequence ID" value="RIB13382.1"/>
    <property type="molecule type" value="Genomic_DNA"/>
</dbReference>
<organism evidence="1 2">
    <name type="scientific">Gigaspora rosea</name>
    <dbReference type="NCBI Taxonomy" id="44941"/>
    <lineage>
        <taxon>Eukaryota</taxon>
        <taxon>Fungi</taxon>
        <taxon>Fungi incertae sedis</taxon>
        <taxon>Mucoromycota</taxon>
        <taxon>Glomeromycotina</taxon>
        <taxon>Glomeromycetes</taxon>
        <taxon>Diversisporales</taxon>
        <taxon>Gigasporaceae</taxon>
        <taxon>Gigaspora</taxon>
    </lineage>
</organism>
<proteinExistence type="predicted"/>
<accession>A0A397UU93</accession>
<reference evidence="1 2" key="1">
    <citation type="submission" date="2018-06" db="EMBL/GenBank/DDBJ databases">
        <title>Comparative genomics reveals the genomic features of Rhizophagus irregularis, R. cerebriforme, R. diaphanum and Gigaspora rosea, and their symbiotic lifestyle signature.</title>
        <authorList>
            <person name="Morin E."/>
            <person name="San Clemente H."/>
            <person name="Chen E.C.H."/>
            <person name="De La Providencia I."/>
            <person name="Hainaut M."/>
            <person name="Kuo A."/>
            <person name="Kohler A."/>
            <person name="Murat C."/>
            <person name="Tang N."/>
            <person name="Roy S."/>
            <person name="Loubradou J."/>
            <person name="Henrissat B."/>
            <person name="Grigoriev I.V."/>
            <person name="Corradi N."/>
            <person name="Roux C."/>
            <person name="Martin F.M."/>
        </authorList>
    </citation>
    <scope>NUCLEOTIDE SEQUENCE [LARGE SCALE GENOMIC DNA]</scope>
    <source>
        <strain evidence="1 2">DAOM 194757</strain>
    </source>
</reference>
<keyword evidence="2" id="KW-1185">Reference proteome</keyword>
<evidence type="ECO:0000313" key="1">
    <source>
        <dbReference type="EMBL" id="RIB13382.1"/>
    </source>
</evidence>
<evidence type="ECO:0000313" key="2">
    <source>
        <dbReference type="Proteomes" id="UP000266673"/>
    </source>
</evidence>
<sequence length="325" mass="37973">MGCKESNYSENPNIVFKDDSQVFKYHIIKEGCLICYIDNIPLYQIHFGKDLESLVESNQSTSHAAHLYYKHWLKISQMIILYKRKQALWTTSFWLAVASIQRKHVLSLGEQLQEFVEEEKENFFIQMIAFDRISQKAYRSLARLNESLIQAGAVYNMRQETIHRVNEKISISLVDIGQLTVFEPITEEADITDSTIVSNIVTSIGKDMAGMLAKKTKHVIITVALLNNLDKLHKPESYYILVLFSDRFYEIGRQHWNIELYFSSNWKFLAICLGMNATNSKYFCPWYYCNMENLTNTIEYSIISKNMKKIKESYSMLKSHIRPSF</sequence>
<comment type="caution">
    <text evidence="1">The sequence shown here is derived from an EMBL/GenBank/DDBJ whole genome shotgun (WGS) entry which is preliminary data.</text>
</comment>
<protein>
    <submittedName>
        <fullName evidence="1">Uncharacterized protein</fullName>
    </submittedName>
</protein>
<dbReference type="Proteomes" id="UP000266673">
    <property type="component" value="Unassembled WGS sequence"/>
</dbReference>
<name>A0A397UU93_9GLOM</name>
<gene>
    <name evidence="1" type="ORF">C2G38_2198039</name>
</gene>